<proteinExistence type="predicted"/>
<dbReference type="EMBL" id="CM001217">
    <property type="protein sequence ID" value="AES59810.2"/>
    <property type="molecule type" value="Genomic_DNA"/>
</dbReference>
<sequence>MPLRPWNSPPLPLSELRGRQYMKLKKPIFKDGVEVYWLPKILANEDEVPETVIPFQGVFKFIDRHVLTVVKRWIGKIVE</sequence>
<evidence type="ECO:0000313" key="2">
    <source>
        <dbReference type="EnsemblPlants" id="AES59810"/>
    </source>
</evidence>
<reference evidence="2" key="3">
    <citation type="submission" date="2015-04" db="UniProtKB">
        <authorList>
            <consortium name="EnsemblPlants"/>
        </authorList>
    </citation>
    <scope>IDENTIFICATION</scope>
    <source>
        <strain evidence="2">cv. Jemalong A17</strain>
    </source>
</reference>
<reference evidence="1 3" key="1">
    <citation type="journal article" date="2011" name="Nature">
        <title>The Medicago genome provides insight into the evolution of rhizobial symbioses.</title>
        <authorList>
            <person name="Young N.D."/>
            <person name="Debelle F."/>
            <person name="Oldroyd G.E."/>
            <person name="Geurts R."/>
            <person name="Cannon S.B."/>
            <person name="Udvardi M.K."/>
            <person name="Benedito V.A."/>
            <person name="Mayer K.F."/>
            <person name="Gouzy J."/>
            <person name="Schoof H."/>
            <person name="Van de Peer Y."/>
            <person name="Proost S."/>
            <person name="Cook D.R."/>
            <person name="Meyers B.C."/>
            <person name="Spannagl M."/>
            <person name="Cheung F."/>
            <person name="De Mita S."/>
            <person name="Krishnakumar V."/>
            <person name="Gundlach H."/>
            <person name="Zhou S."/>
            <person name="Mudge J."/>
            <person name="Bharti A.K."/>
            <person name="Murray J.D."/>
            <person name="Naoumkina M.A."/>
            <person name="Rosen B."/>
            <person name="Silverstein K.A."/>
            <person name="Tang H."/>
            <person name="Rombauts S."/>
            <person name="Zhao P.X."/>
            <person name="Zhou P."/>
            <person name="Barbe V."/>
            <person name="Bardou P."/>
            <person name="Bechner M."/>
            <person name="Bellec A."/>
            <person name="Berger A."/>
            <person name="Berges H."/>
            <person name="Bidwell S."/>
            <person name="Bisseling T."/>
            <person name="Choisne N."/>
            <person name="Couloux A."/>
            <person name="Denny R."/>
            <person name="Deshpande S."/>
            <person name="Dai X."/>
            <person name="Doyle J.J."/>
            <person name="Dudez A.M."/>
            <person name="Farmer A.D."/>
            <person name="Fouteau S."/>
            <person name="Franken C."/>
            <person name="Gibelin C."/>
            <person name="Gish J."/>
            <person name="Goldstein S."/>
            <person name="Gonzalez A.J."/>
            <person name="Green P.J."/>
            <person name="Hallab A."/>
            <person name="Hartog M."/>
            <person name="Hua A."/>
            <person name="Humphray S.J."/>
            <person name="Jeong D.H."/>
            <person name="Jing Y."/>
            <person name="Jocker A."/>
            <person name="Kenton S.M."/>
            <person name="Kim D.J."/>
            <person name="Klee K."/>
            <person name="Lai H."/>
            <person name="Lang C."/>
            <person name="Lin S."/>
            <person name="Macmil S.L."/>
            <person name="Magdelenat G."/>
            <person name="Matthews L."/>
            <person name="McCorrison J."/>
            <person name="Monaghan E.L."/>
            <person name="Mun J.H."/>
            <person name="Najar F.Z."/>
            <person name="Nicholson C."/>
            <person name="Noirot C."/>
            <person name="O'Bleness M."/>
            <person name="Paule C.R."/>
            <person name="Poulain J."/>
            <person name="Prion F."/>
            <person name="Qin B."/>
            <person name="Qu C."/>
            <person name="Retzel E.F."/>
            <person name="Riddle C."/>
            <person name="Sallet E."/>
            <person name="Samain S."/>
            <person name="Samson N."/>
            <person name="Sanders I."/>
            <person name="Saurat O."/>
            <person name="Scarpelli C."/>
            <person name="Schiex T."/>
            <person name="Segurens B."/>
            <person name="Severin A.J."/>
            <person name="Sherrier D.J."/>
            <person name="Shi R."/>
            <person name="Sims S."/>
            <person name="Singer S.R."/>
            <person name="Sinharoy S."/>
            <person name="Sterck L."/>
            <person name="Viollet A."/>
            <person name="Wang B.B."/>
            <person name="Wang K."/>
            <person name="Wang M."/>
            <person name="Wang X."/>
            <person name="Warfsmann J."/>
            <person name="Weissenbach J."/>
            <person name="White D.D."/>
            <person name="White J.D."/>
            <person name="Wiley G.B."/>
            <person name="Wincker P."/>
            <person name="Xing Y."/>
            <person name="Yang L."/>
            <person name="Yao Z."/>
            <person name="Ying F."/>
            <person name="Zhai J."/>
            <person name="Zhou L."/>
            <person name="Zuber A."/>
            <person name="Denarie J."/>
            <person name="Dixon R.A."/>
            <person name="May G.D."/>
            <person name="Schwartz D.C."/>
            <person name="Rogers J."/>
            <person name="Quetier F."/>
            <person name="Town C.D."/>
            <person name="Roe B.A."/>
        </authorList>
    </citation>
    <scope>NUCLEOTIDE SEQUENCE [LARGE SCALE GENOMIC DNA]</scope>
    <source>
        <strain evidence="1">A17</strain>
        <strain evidence="2 3">cv. Jemalong A17</strain>
    </source>
</reference>
<reference evidence="1 3" key="2">
    <citation type="journal article" date="2014" name="BMC Genomics">
        <title>An improved genome release (version Mt4.0) for the model legume Medicago truncatula.</title>
        <authorList>
            <person name="Tang H."/>
            <person name="Krishnakumar V."/>
            <person name="Bidwell S."/>
            <person name="Rosen B."/>
            <person name="Chan A."/>
            <person name="Zhou S."/>
            <person name="Gentzbittel L."/>
            <person name="Childs K.L."/>
            <person name="Yandell M."/>
            <person name="Gundlach H."/>
            <person name="Mayer K.F."/>
            <person name="Schwartz D.C."/>
            <person name="Town C.D."/>
        </authorList>
    </citation>
    <scope>GENOME REANNOTATION</scope>
    <source>
        <strain evidence="2 3">cv. Jemalong A17</strain>
    </source>
</reference>
<evidence type="ECO:0000313" key="1">
    <source>
        <dbReference type="EMBL" id="AES59810.2"/>
    </source>
</evidence>
<accession>G7I8C9</accession>
<protein>
    <submittedName>
        <fullName evidence="1 2">Uncharacterized protein</fullName>
    </submittedName>
</protein>
<dbReference type="Proteomes" id="UP000002051">
    <property type="component" value="Unassembled WGS sequence"/>
</dbReference>
<name>G7I8C9_MEDTR</name>
<accession>A0A0C3UL23</accession>
<dbReference type="EnsemblPlants" id="AES59810">
    <property type="protein sequence ID" value="AES59810"/>
    <property type="gene ID" value="MTR_1g026080"/>
</dbReference>
<keyword evidence="3" id="KW-1185">Reference proteome</keyword>
<evidence type="ECO:0000313" key="3">
    <source>
        <dbReference type="Proteomes" id="UP000002051"/>
    </source>
</evidence>
<dbReference type="AlphaFoldDB" id="G7I8C9"/>
<gene>
    <name evidence="1" type="ordered locus">MTR_1g026080</name>
</gene>
<dbReference type="PaxDb" id="3880-AES59810"/>
<dbReference type="HOGENOM" id="CLU_175823_0_0_1"/>
<organism evidence="1 3">
    <name type="scientific">Medicago truncatula</name>
    <name type="common">Barrel medic</name>
    <name type="synonym">Medicago tribuloides</name>
    <dbReference type="NCBI Taxonomy" id="3880"/>
    <lineage>
        <taxon>Eukaryota</taxon>
        <taxon>Viridiplantae</taxon>
        <taxon>Streptophyta</taxon>
        <taxon>Embryophyta</taxon>
        <taxon>Tracheophyta</taxon>
        <taxon>Spermatophyta</taxon>
        <taxon>Magnoliopsida</taxon>
        <taxon>eudicotyledons</taxon>
        <taxon>Gunneridae</taxon>
        <taxon>Pentapetalae</taxon>
        <taxon>rosids</taxon>
        <taxon>fabids</taxon>
        <taxon>Fabales</taxon>
        <taxon>Fabaceae</taxon>
        <taxon>Papilionoideae</taxon>
        <taxon>50 kb inversion clade</taxon>
        <taxon>NPAAA clade</taxon>
        <taxon>Hologalegina</taxon>
        <taxon>IRL clade</taxon>
        <taxon>Trifolieae</taxon>
        <taxon>Medicago</taxon>
    </lineage>
</organism>